<keyword evidence="4" id="KW-1185">Reference proteome</keyword>
<evidence type="ECO:0000256" key="1">
    <source>
        <dbReference type="SAM" id="MobiDB-lite"/>
    </source>
</evidence>
<protein>
    <submittedName>
        <fullName evidence="3">Uncharacterized protein</fullName>
    </submittedName>
</protein>
<reference evidence="3" key="1">
    <citation type="submission" date="2023-11" db="EMBL/GenBank/DDBJ databases">
        <title>Genome assemblies of two species of porcelain crab, Petrolisthes cinctipes and Petrolisthes manimaculis (Anomura: Porcellanidae).</title>
        <authorList>
            <person name="Angst P."/>
        </authorList>
    </citation>
    <scope>NUCLEOTIDE SEQUENCE</scope>
    <source>
        <strain evidence="3">PB745_02</strain>
        <tissue evidence="3">Gill</tissue>
    </source>
</reference>
<keyword evidence="2" id="KW-0812">Transmembrane</keyword>
<dbReference type="AlphaFoldDB" id="A0AAE1Q6I5"/>
<sequence>MGIGEGYGTGQGEGAGKEGVGSGNSSVGWSIFWLVILILIGFWLASICAFLYILFNMFAACIEGLTPVCDVLLKGIQFTGLCARCMIKGTPVNEAFN</sequence>
<organism evidence="3 4">
    <name type="scientific">Petrolisthes manimaculis</name>
    <dbReference type="NCBI Taxonomy" id="1843537"/>
    <lineage>
        <taxon>Eukaryota</taxon>
        <taxon>Metazoa</taxon>
        <taxon>Ecdysozoa</taxon>
        <taxon>Arthropoda</taxon>
        <taxon>Crustacea</taxon>
        <taxon>Multicrustacea</taxon>
        <taxon>Malacostraca</taxon>
        <taxon>Eumalacostraca</taxon>
        <taxon>Eucarida</taxon>
        <taxon>Decapoda</taxon>
        <taxon>Pleocyemata</taxon>
        <taxon>Anomura</taxon>
        <taxon>Galatheoidea</taxon>
        <taxon>Porcellanidae</taxon>
        <taxon>Petrolisthes</taxon>
    </lineage>
</organism>
<evidence type="ECO:0000313" key="3">
    <source>
        <dbReference type="EMBL" id="KAK4320609.1"/>
    </source>
</evidence>
<dbReference type="Proteomes" id="UP001292094">
    <property type="component" value="Unassembled WGS sequence"/>
</dbReference>
<comment type="caution">
    <text evidence="3">The sequence shown here is derived from an EMBL/GenBank/DDBJ whole genome shotgun (WGS) entry which is preliminary data.</text>
</comment>
<evidence type="ECO:0000313" key="4">
    <source>
        <dbReference type="Proteomes" id="UP001292094"/>
    </source>
</evidence>
<gene>
    <name evidence="3" type="ORF">Pmani_008545</name>
</gene>
<dbReference type="PANTHER" id="PTHR39948">
    <property type="entry name" value="GEO11419P1"/>
    <property type="match status" value="1"/>
</dbReference>
<dbReference type="EMBL" id="JAWZYT010000654">
    <property type="protein sequence ID" value="KAK4320609.1"/>
    <property type="molecule type" value="Genomic_DNA"/>
</dbReference>
<feature type="compositionally biased region" description="Gly residues" evidence="1">
    <location>
        <begin position="1"/>
        <end position="22"/>
    </location>
</feature>
<accession>A0AAE1Q6I5</accession>
<feature type="transmembrane region" description="Helical" evidence="2">
    <location>
        <begin position="31"/>
        <end position="55"/>
    </location>
</feature>
<proteinExistence type="predicted"/>
<name>A0AAE1Q6I5_9EUCA</name>
<keyword evidence="2" id="KW-0472">Membrane</keyword>
<evidence type="ECO:0000256" key="2">
    <source>
        <dbReference type="SAM" id="Phobius"/>
    </source>
</evidence>
<feature type="region of interest" description="Disordered" evidence="1">
    <location>
        <begin position="1"/>
        <end position="23"/>
    </location>
</feature>
<keyword evidence="2" id="KW-1133">Transmembrane helix</keyword>
<dbReference type="PANTHER" id="PTHR39948:SF1">
    <property type="entry name" value="GEO11419P1"/>
    <property type="match status" value="1"/>
</dbReference>